<evidence type="ECO:0000313" key="8">
    <source>
        <dbReference type="EnsemblMetazoa" id="tetur12g04893.1"/>
    </source>
</evidence>
<proteinExistence type="predicted"/>
<feature type="transmembrane region" description="Helical" evidence="7">
    <location>
        <begin position="128"/>
        <end position="150"/>
    </location>
</feature>
<reference evidence="9" key="1">
    <citation type="submission" date="2011-08" db="EMBL/GenBank/DDBJ databases">
        <authorList>
            <person name="Rombauts S."/>
        </authorList>
    </citation>
    <scope>NUCLEOTIDE SEQUENCE</scope>
    <source>
        <strain evidence="9">London</strain>
    </source>
</reference>
<evidence type="ECO:0000256" key="1">
    <source>
        <dbReference type="ARBA" id="ARBA00004651"/>
    </source>
</evidence>
<feature type="transmembrane region" description="Helical" evidence="7">
    <location>
        <begin position="162"/>
        <end position="184"/>
    </location>
</feature>
<dbReference type="GO" id="GO:0005886">
    <property type="term" value="C:plasma membrane"/>
    <property type="evidence" value="ECO:0007669"/>
    <property type="project" value="UniProtKB-SubCell"/>
</dbReference>
<accession>T1KJF3</accession>
<keyword evidence="6" id="KW-0675">Receptor</keyword>
<dbReference type="Pfam" id="PF08395">
    <property type="entry name" value="7tm_7"/>
    <property type="match status" value="1"/>
</dbReference>
<evidence type="ECO:0000256" key="6">
    <source>
        <dbReference type="ARBA" id="ARBA00023170"/>
    </source>
</evidence>
<organism evidence="8 9">
    <name type="scientific">Tetranychus urticae</name>
    <name type="common">Two-spotted spider mite</name>
    <dbReference type="NCBI Taxonomy" id="32264"/>
    <lineage>
        <taxon>Eukaryota</taxon>
        <taxon>Metazoa</taxon>
        <taxon>Ecdysozoa</taxon>
        <taxon>Arthropoda</taxon>
        <taxon>Chelicerata</taxon>
        <taxon>Arachnida</taxon>
        <taxon>Acari</taxon>
        <taxon>Acariformes</taxon>
        <taxon>Trombidiformes</taxon>
        <taxon>Prostigmata</taxon>
        <taxon>Eleutherengona</taxon>
        <taxon>Raphignathae</taxon>
        <taxon>Tetranychoidea</taxon>
        <taxon>Tetranychidae</taxon>
        <taxon>Tetranychus</taxon>
    </lineage>
</organism>
<feature type="transmembrane region" description="Helical" evidence="7">
    <location>
        <begin position="71"/>
        <end position="93"/>
    </location>
</feature>
<keyword evidence="2" id="KW-1003">Cell membrane</keyword>
<dbReference type="GO" id="GO:0051606">
    <property type="term" value="P:detection of stimulus"/>
    <property type="evidence" value="ECO:0007669"/>
    <property type="project" value="UniProtKB-ARBA"/>
</dbReference>
<dbReference type="EnsemblMetazoa" id="tetur12g04893.1">
    <property type="protein sequence ID" value="tetur12g04893.1"/>
    <property type="gene ID" value="tetur12g04893"/>
</dbReference>
<feature type="transmembrane region" description="Helical" evidence="7">
    <location>
        <begin position="339"/>
        <end position="363"/>
    </location>
</feature>
<protein>
    <recommendedName>
        <fullName evidence="10">Gustatory receptor</fullName>
    </recommendedName>
</protein>
<dbReference type="InterPro" id="IPR013604">
    <property type="entry name" value="7TM_chemorcpt"/>
</dbReference>
<dbReference type="PANTHER" id="PTHR21421">
    <property type="entry name" value="GUSTATORY RECEPTOR"/>
    <property type="match status" value="1"/>
</dbReference>
<dbReference type="HOGENOM" id="CLU_742543_0_0_1"/>
<evidence type="ECO:0000256" key="3">
    <source>
        <dbReference type="ARBA" id="ARBA00022692"/>
    </source>
</evidence>
<evidence type="ECO:0000256" key="4">
    <source>
        <dbReference type="ARBA" id="ARBA00022989"/>
    </source>
</evidence>
<keyword evidence="9" id="KW-1185">Reference proteome</keyword>
<dbReference type="Proteomes" id="UP000015104">
    <property type="component" value="Unassembled WGS sequence"/>
</dbReference>
<dbReference type="GO" id="GO:0038023">
    <property type="term" value="F:signaling receptor activity"/>
    <property type="evidence" value="ECO:0007669"/>
    <property type="project" value="UniProtKB-ARBA"/>
</dbReference>
<comment type="subcellular location">
    <subcellularLocation>
        <location evidence="1">Cell membrane</location>
        <topology evidence="1">Multi-pass membrane protein</topology>
    </subcellularLocation>
</comment>
<evidence type="ECO:0000256" key="5">
    <source>
        <dbReference type="ARBA" id="ARBA00023136"/>
    </source>
</evidence>
<dbReference type="EMBL" id="CAEY01000119">
    <property type="status" value="NOT_ANNOTATED_CDS"/>
    <property type="molecule type" value="Genomic_DNA"/>
</dbReference>
<evidence type="ECO:0000313" key="9">
    <source>
        <dbReference type="Proteomes" id="UP000015104"/>
    </source>
</evidence>
<keyword evidence="5 7" id="KW-0472">Membrane</keyword>
<evidence type="ECO:0000256" key="7">
    <source>
        <dbReference type="SAM" id="Phobius"/>
    </source>
</evidence>
<keyword evidence="3 7" id="KW-0812">Transmembrane</keyword>
<dbReference type="GO" id="GO:0050909">
    <property type="term" value="P:sensory perception of taste"/>
    <property type="evidence" value="ECO:0007669"/>
    <property type="project" value="InterPro"/>
</dbReference>
<feature type="transmembrane region" description="Helical" evidence="7">
    <location>
        <begin position="283"/>
        <end position="301"/>
    </location>
</feature>
<sequence length="387" mass="45778">MTSINMQQCFVRNEQLKHYPKVSIDSIQSRYLLMISSTSNIYGKCLFVFIMFIINLVHCRALLFISLDSMFSVKFGTFLFVLVVNVNPILFYYRYNHKLVKQIENHWNGLQIDYDYETRKYFWTRKVIYRWLVYSSYILLYIFKYCYLIYTLSDQDTSKQSIGNVIFPFLLLILALITIFIHFCHSCIHWDLSLLAQTAVQFNLIKLKKLLNESRKDQKSLNVDAIQSIRHKYLLICRLVYKIDEIMSPSLFAMFTHFLAYACNLSYSLIYNEENQLTKWYNVILTSFILIISLVSTYVNVRIHEKSLESLAIVYKLSLRTDSIRILNEILLFLNHNEIGFTFGGMFMLTLSSLSTLFSILTTNLWEEIMLQILVNELSSLFFIQLI</sequence>
<dbReference type="AlphaFoldDB" id="T1KJF3"/>
<evidence type="ECO:0008006" key="10">
    <source>
        <dbReference type="Google" id="ProtNLM"/>
    </source>
</evidence>
<dbReference type="PANTHER" id="PTHR21421:SF29">
    <property type="entry name" value="GUSTATORY RECEPTOR 5A FOR TREHALOSE-RELATED"/>
    <property type="match status" value="1"/>
</dbReference>
<name>T1KJF3_TETUR</name>
<keyword evidence="4 7" id="KW-1133">Transmembrane helix</keyword>
<evidence type="ECO:0000256" key="2">
    <source>
        <dbReference type="ARBA" id="ARBA00022475"/>
    </source>
</evidence>
<feature type="transmembrane region" description="Helical" evidence="7">
    <location>
        <begin position="41"/>
        <end position="65"/>
    </location>
</feature>
<reference evidence="8" key="2">
    <citation type="submission" date="2015-06" db="UniProtKB">
        <authorList>
            <consortium name="EnsemblMetazoa"/>
        </authorList>
    </citation>
    <scope>IDENTIFICATION</scope>
</reference>